<reference evidence="1" key="1">
    <citation type="submission" date="2021-06" db="EMBL/GenBank/DDBJ databases">
        <authorList>
            <person name="Kallberg Y."/>
            <person name="Tangrot J."/>
            <person name="Rosling A."/>
        </authorList>
    </citation>
    <scope>NUCLEOTIDE SEQUENCE</scope>
    <source>
        <strain evidence="1">IL203A</strain>
    </source>
</reference>
<dbReference type="EMBL" id="CAJVPU010006466">
    <property type="protein sequence ID" value="CAG8561525.1"/>
    <property type="molecule type" value="Genomic_DNA"/>
</dbReference>
<name>A0ACA9M4H2_9GLOM</name>
<organism evidence="1 2">
    <name type="scientific">Dentiscutata heterogama</name>
    <dbReference type="NCBI Taxonomy" id="1316150"/>
    <lineage>
        <taxon>Eukaryota</taxon>
        <taxon>Fungi</taxon>
        <taxon>Fungi incertae sedis</taxon>
        <taxon>Mucoromycota</taxon>
        <taxon>Glomeromycotina</taxon>
        <taxon>Glomeromycetes</taxon>
        <taxon>Diversisporales</taxon>
        <taxon>Gigasporaceae</taxon>
        <taxon>Dentiscutata</taxon>
    </lineage>
</organism>
<gene>
    <name evidence="1" type="ORF">DHETER_LOCUS5669</name>
</gene>
<accession>A0ACA9M4H2</accession>
<protein>
    <submittedName>
        <fullName evidence="1">7601_t:CDS:1</fullName>
    </submittedName>
</protein>
<dbReference type="Proteomes" id="UP000789702">
    <property type="component" value="Unassembled WGS sequence"/>
</dbReference>
<feature type="non-terminal residue" evidence="1">
    <location>
        <position position="1"/>
    </location>
</feature>
<evidence type="ECO:0000313" key="1">
    <source>
        <dbReference type="EMBL" id="CAG8561525.1"/>
    </source>
</evidence>
<evidence type="ECO:0000313" key="2">
    <source>
        <dbReference type="Proteomes" id="UP000789702"/>
    </source>
</evidence>
<keyword evidence="2" id="KW-1185">Reference proteome</keyword>
<sequence>LPAPGAAPVTITITSPTSQDKLQAIGHQVTFKWTYSSNFGVMPKYLNICAVPESWANTNQNYTIVNLWNPINTTYVWDTSKYTNPQLIEGKYTLYIYDERGPQNTGGPGRLQASTTFSFSMYSPGTNIPISEFHCTECSIASKSLPPFIIATVISIISSITLVVSHFYSRID</sequence>
<proteinExistence type="predicted"/>
<comment type="caution">
    <text evidence="1">The sequence shown here is derived from an EMBL/GenBank/DDBJ whole genome shotgun (WGS) entry which is preliminary data.</text>
</comment>